<evidence type="ECO:0000313" key="1">
    <source>
        <dbReference type="EMBL" id="MFO2480162.1"/>
    </source>
</evidence>
<keyword evidence="2" id="KW-1185">Reference proteome</keyword>
<sequence length="197" mass="21132">MLLKGMLLGLAIAAPVGPIGLLSIQNTLKGGFKAGFMTGMGAATADAAYATAALFGLAGILTWIGDTRYLQVVGAIFFLYLAWQTLRKNAEIIAAPSTARHLWGMYLTTCLLTLSNPMTILGFVTLFAGLGVSQSNTGVWLVLGVFLGSSLWWMLLAGTCSLMLKRLSPRWLRGIDYASAMLLIGFALMLLYQVFQV</sequence>
<protein>
    <submittedName>
        <fullName evidence="1">LysE family translocator</fullName>
    </submittedName>
</protein>
<reference evidence="1" key="1">
    <citation type="submission" date="2022-11" db="EMBL/GenBank/DDBJ databases">
        <title>Draft genome sequences of strains of Pseudomonas imrae sp. nov.</title>
        <authorList>
            <person name="Salva Serra F."/>
            <person name="Nimje P."/>
            <person name="Moore E.R.B."/>
            <person name="Marathe N.P."/>
        </authorList>
    </citation>
    <scope>NUCLEOTIDE SEQUENCE</scope>
    <source>
        <strain evidence="1">15FMM2</strain>
    </source>
</reference>
<evidence type="ECO:0000313" key="2">
    <source>
        <dbReference type="Proteomes" id="UP001637618"/>
    </source>
</evidence>
<proteinExistence type="predicted"/>
<comment type="caution">
    <text evidence="1">The sequence shown here is derived from an EMBL/GenBank/DDBJ whole genome shotgun (WGS) entry which is preliminary data.</text>
</comment>
<organism evidence="1 2">
    <name type="scientific">Pseudomonas imrae</name>
    <dbReference type="NCBI Taxonomy" id="2992837"/>
    <lineage>
        <taxon>Bacteria</taxon>
        <taxon>Pseudomonadati</taxon>
        <taxon>Pseudomonadota</taxon>
        <taxon>Gammaproteobacteria</taxon>
        <taxon>Pseudomonadales</taxon>
        <taxon>Pseudomonadaceae</taxon>
        <taxon>Pseudomonas</taxon>
    </lineage>
</organism>
<dbReference type="Proteomes" id="UP001637618">
    <property type="component" value="Unassembled WGS sequence"/>
</dbReference>
<dbReference type="EMBL" id="JAPEQY010000021">
    <property type="protein sequence ID" value="MFO2480162.1"/>
    <property type="molecule type" value="Genomic_DNA"/>
</dbReference>
<gene>
    <name evidence="1" type="ORF">OOJ96_22515</name>
</gene>
<accession>A0ACC7PJH6</accession>
<name>A0ACC7PJH6_9PSED</name>